<dbReference type="InterPro" id="IPR003961">
    <property type="entry name" value="FN3_dom"/>
</dbReference>
<dbReference type="AlphaFoldDB" id="C3Z3Z4"/>
<feature type="domain" description="Fibronectin type-III" evidence="2">
    <location>
        <begin position="96"/>
        <end position="168"/>
    </location>
</feature>
<proteinExistence type="predicted"/>
<dbReference type="Pfam" id="PF00041">
    <property type="entry name" value="fn3"/>
    <property type="match status" value="2"/>
</dbReference>
<dbReference type="eggNOG" id="KOG1225">
    <property type="taxonomic scope" value="Eukaryota"/>
</dbReference>
<organism>
    <name type="scientific">Branchiostoma floridae</name>
    <name type="common">Florida lancelet</name>
    <name type="synonym">Amphioxus</name>
    <dbReference type="NCBI Taxonomy" id="7739"/>
    <lineage>
        <taxon>Eukaryota</taxon>
        <taxon>Metazoa</taxon>
        <taxon>Chordata</taxon>
        <taxon>Cephalochordata</taxon>
        <taxon>Leptocardii</taxon>
        <taxon>Amphioxiformes</taxon>
        <taxon>Branchiostomatidae</taxon>
        <taxon>Branchiostoma</taxon>
    </lineage>
</organism>
<dbReference type="SUPFAM" id="SSF49265">
    <property type="entry name" value="Fibronectin type III"/>
    <property type="match status" value="1"/>
</dbReference>
<evidence type="ECO:0000313" key="3">
    <source>
        <dbReference type="EMBL" id="EEN52607.1"/>
    </source>
</evidence>
<name>C3Z3Z4_BRAFL</name>
<sequence>AQPGAINIPQSDVTKNSIKITWTAAAGTVDSYSISISPNTGVNNPTASVNAGATLEHTFTGLTAGTLYDISVTTVSGGENSVPRTTTQRTAVAQPGDISIASSDVTENSIRLTWTAAAGAVDSYSISVSPAHGGNPTGSVTASSSLEYTFTGLTAGTEYIIIAIAVSG</sequence>
<dbReference type="InterPro" id="IPR013783">
    <property type="entry name" value="Ig-like_fold"/>
</dbReference>
<gene>
    <name evidence="3" type="ORF">BRAFLDRAFT_219235</name>
</gene>
<dbReference type="InParanoid" id="C3Z3Z4"/>
<evidence type="ECO:0000259" key="2">
    <source>
        <dbReference type="PROSITE" id="PS50853"/>
    </source>
</evidence>
<dbReference type="EMBL" id="GG666578">
    <property type="protein sequence ID" value="EEN52607.1"/>
    <property type="molecule type" value="Genomic_DNA"/>
</dbReference>
<feature type="domain" description="Fibronectin type-III" evidence="2">
    <location>
        <begin position="2"/>
        <end position="95"/>
    </location>
</feature>
<keyword evidence="1" id="KW-0677">Repeat</keyword>
<dbReference type="SMART" id="SM00060">
    <property type="entry name" value="FN3"/>
    <property type="match status" value="2"/>
</dbReference>
<dbReference type="Gene3D" id="2.60.40.10">
    <property type="entry name" value="Immunoglobulins"/>
    <property type="match status" value="2"/>
</dbReference>
<dbReference type="InterPro" id="IPR036116">
    <property type="entry name" value="FN3_sf"/>
</dbReference>
<feature type="non-terminal residue" evidence="3">
    <location>
        <position position="168"/>
    </location>
</feature>
<evidence type="ECO:0000256" key="1">
    <source>
        <dbReference type="ARBA" id="ARBA00022737"/>
    </source>
</evidence>
<protein>
    <recommendedName>
        <fullName evidence="2">Fibronectin type-III domain-containing protein</fullName>
    </recommendedName>
</protein>
<dbReference type="PROSITE" id="PS50853">
    <property type="entry name" value="FN3"/>
    <property type="match status" value="2"/>
</dbReference>
<dbReference type="PANTHER" id="PTHR46708:SF2">
    <property type="entry name" value="FIBRONECTIN TYPE-III DOMAIN-CONTAINING PROTEIN"/>
    <property type="match status" value="1"/>
</dbReference>
<dbReference type="InterPro" id="IPR050991">
    <property type="entry name" value="ECM_Regulatory_Proteins"/>
</dbReference>
<feature type="non-terminal residue" evidence="3">
    <location>
        <position position="1"/>
    </location>
</feature>
<dbReference type="CDD" id="cd00063">
    <property type="entry name" value="FN3"/>
    <property type="match status" value="2"/>
</dbReference>
<dbReference type="PANTHER" id="PTHR46708">
    <property type="entry name" value="TENASCIN"/>
    <property type="match status" value="1"/>
</dbReference>
<reference evidence="3" key="1">
    <citation type="journal article" date="2008" name="Nature">
        <title>The amphioxus genome and the evolution of the chordate karyotype.</title>
        <authorList>
            <consortium name="US DOE Joint Genome Institute (JGI-PGF)"/>
            <person name="Putnam N.H."/>
            <person name="Butts T."/>
            <person name="Ferrier D.E.K."/>
            <person name="Furlong R.F."/>
            <person name="Hellsten U."/>
            <person name="Kawashima T."/>
            <person name="Robinson-Rechavi M."/>
            <person name="Shoguchi E."/>
            <person name="Terry A."/>
            <person name="Yu J.-K."/>
            <person name="Benito-Gutierrez E.L."/>
            <person name="Dubchak I."/>
            <person name="Garcia-Fernandez J."/>
            <person name="Gibson-Brown J.J."/>
            <person name="Grigoriev I.V."/>
            <person name="Horton A.C."/>
            <person name="de Jong P.J."/>
            <person name="Jurka J."/>
            <person name="Kapitonov V.V."/>
            <person name="Kohara Y."/>
            <person name="Kuroki Y."/>
            <person name="Lindquist E."/>
            <person name="Lucas S."/>
            <person name="Osoegawa K."/>
            <person name="Pennacchio L.A."/>
            <person name="Salamov A.A."/>
            <person name="Satou Y."/>
            <person name="Sauka-Spengler T."/>
            <person name="Schmutz J."/>
            <person name="Shin-I T."/>
            <person name="Toyoda A."/>
            <person name="Bronner-Fraser M."/>
            <person name="Fujiyama A."/>
            <person name="Holland L.Z."/>
            <person name="Holland P.W.H."/>
            <person name="Satoh N."/>
            <person name="Rokhsar D.S."/>
        </authorList>
    </citation>
    <scope>NUCLEOTIDE SEQUENCE [LARGE SCALE GENOMIC DNA]</scope>
    <source>
        <strain evidence="3">S238N-H82</strain>
        <tissue evidence="3">Testes</tissue>
    </source>
</reference>
<accession>C3Z3Z4</accession>